<dbReference type="InterPro" id="IPR053008">
    <property type="entry name" value="Phomopsin_biosynth_assoc"/>
</dbReference>
<dbReference type="PANTHER" id="PTHR35896:SF3">
    <property type="entry name" value="MAJOR FACILITATOR SUPERFAMILY TRANSPORTER"/>
    <property type="match status" value="1"/>
</dbReference>
<organism evidence="1 2">
    <name type="scientific">Aspergillus keveii</name>
    <dbReference type="NCBI Taxonomy" id="714993"/>
    <lineage>
        <taxon>Eukaryota</taxon>
        <taxon>Fungi</taxon>
        <taxon>Dikarya</taxon>
        <taxon>Ascomycota</taxon>
        <taxon>Pezizomycotina</taxon>
        <taxon>Eurotiomycetes</taxon>
        <taxon>Eurotiomycetidae</taxon>
        <taxon>Eurotiales</taxon>
        <taxon>Aspergillaceae</taxon>
        <taxon>Aspergillus</taxon>
        <taxon>Aspergillus subgen. Nidulantes</taxon>
    </lineage>
</organism>
<reference evidence="1 2" key="1">
    <citation type="submission" date="2024-07" db="EMBL/GenBank/DDBJ databases">
        <title>Section-level genome sequencing and comparative genomics of Aspergillus sections Usti and Cavernicolus.</title>
        <authorList>
            <consortium name="Lawrence Berkeley National Laboratory"/>
            <person name="Nybo J.L."/>
            <person name="Vesth T.C."/>
            <person name="Theobald S."/>
            <person name="Frisvad J.C."/>
            <person name="Larsen T.O."/>
            <person name="Kjaerboelling I."/>
            <person name="Rothschild-Mancinelli K."/>
            <person name="Lyhne E.K."/>
            <person name="Kogle M.E."/>
            <person name="Barry K."/>
            <person name="Clum A."/>
            <person name="Na H."/>
            <person name="Ledsgaard L."/>
            <person name="Lin J."/>
            <person name="Lipzen A."/>
            <person name="Kuo A."/>
            <person name="Riley R."/>
            <person name="Mondo S."/>
            <person name="Labutti K."/>
            <person name="Haridas S."/>
            <person name="Pangalinan J."/>
            <person name="Salamov A.A."/>
            <person name="Simmons B.A."/>
            <person name="Magnuson J.K."/>
            <person name="Chen J."/>
            <person name="Drula E."/>
            <person name="Henrissat B."/>
            <person name="Wiebenga A."/>
            <person name="Lubbers R.J."/>
            <person name="Gomes A.C."/>
            <person name="Makela M.R."/>
            <person name="Stajich J."/>
            <person name="Grigoriev I.V."/>
            <person name="Mortensen U.H."/>
            <person name="De Vries R.P."/>
            <person name="Baker S.E."/>
            <person name="Andersen M.R."/>
        </authorList>
    </citation>
    <scope>NUCLEOTIDE SEQUENCE [LARGE SCALE GENOMIC DNA]</scope>
    <source>
        <strain evidence="1 2">CBS 209.92</strain>
    </source>
</reference>
<gene>
    <name evidence="1" type="ORF">BJX66DRAFT_232726</name>
</gene>
<proteinExistence type="predicted"/>
<evidence type="ECO:0000313" key="1">
    <source>
        <dbReference type="EMBL" id="KAL2793103.1"/>
    </source>
</evidence>
<name>A0ABR4G259_9EURO</name>
<dbReference type="PANTHER" id="PTHR35896">
    <property type="entry name" value="IG-LIKE DOMAIN-CONTAINING PROTEIN"/>
    <property type="match status" value="1"/>
</dbReference>
<sequence>MQYQQPDNDLQKPSRASMEEYSAFIRAESPQSPRPQTFHITPCAGGLIGLSLLRNLPLEVQSLVEDHGYKEPLPIKYHATHGPFIECPASTSPNSPPDCSFDLLAHGWVPSPCFDAQMHTDMLATHKYEFFRSRIGHQKVAQGVVLQGNMSIYISELWVPYAHHVDSCLYLLNGSVRATAMRSAERLDSWLDDRLMQHFFDAIRTNGDPKKAQGRVKTVFGFRRCYLRGS</sequence>
<dbReference type="EMBL" id="JBFTWV010000062">
    <property type="protein sequence ID" value="KAL2793103.1"/>
    <property type="molecule type" value="Genomic_DNA"/>
</dbReference>
<comment type="caution">
    <text evidence="1">The sequence shown here is derived from an EMBL/GenBank/DDBJ whole genome shotgun (WGS) entry which is preliminary data.</text>
</comment>
<protein>
    <submittedName>
        <fullName evidence="1">Uncharacterized protein</fullName>
    </submittedName>
</protein>
<keyword evidence="2" id="KW-1185">Reference proteome</keyword>
<accession>A0ABR4G259</accession>
<dbReference type="Proteomes" id="UP001610563">
    <property type="component" value="Unassembled WGS sequence"/>
</dbReference>
<evidence type="ECO:0000313" key="2">
    <source>
        <dbReference type="Proteomes" id="UP001610563"/>
    </source>
</evidence>